<evidence type="ECO:0000259" key="7">
    <source>
        <dbReference type="Pfam" id="PF13890"/>
    </source>
</evidence>
<protein>
    <recommendedName>
        <fullName evidence="3">Rab3 GTPase-activating protein catalytic subunit</fullName>
    </recommendedName>
</protein>
<dbReference type="InterPro" id="IPR026147">
    <property type="entry name" value="Rab3GAP1_conserved"/>
</dbReference>
<feature type="compositionally biased region" description="Low complexity" evidence="6">
    <location>
        <begin position="518"/>
        <end position="530"/>
    </location>
</feature>
<dbReference type="GO" id="GO:0005096">
    <property type="term" value="F:GTPase activator activity"/>
    <property type="evidence" value="ECO:0007669"/>
    <property type="project" value="UniProtKB-KW"/>
</dbReference>
<reference evidence="8 9" key="1">
    <citation type="journal article" date="2015" name="PLoS Pathog.">
        <title>Leptomonas seymouri: Adaptations to the Dixenous Life Cycle Analyzed by Genome Sequencing, Transcriptome Profiling and Co-infection with Leishmania donovani.</title>
        <authorList>
            <person name="Kraeva N."/>
            <person name="Butenko A."/>
            <person name="Hlavacova J."/>
            <person name="Kostygov A."/>
            <person name="Myskova J."/>
            <person name="Grybchuk D."/>
            <person name="Lestinova T."/>
            <person name="Votypka J."/>
            <person name="Volf P."/>
            <person name="Opperdoes F."/>
            <person name="Flegontov P."/>
            <person name="Lukes J."/>
            <person name="Yurchenko V."/>
        </authorList>
    </citation>
    <scope>NUCLEOTIDE SEQUENCE [LARGE SCALE GENOMIC DNA]</scope>
    <source>
        <strain evidence="8 9">ATCC 30220</strain>
    </source>
</reference>
<feature type="compositionally biased region" description="Basic and acidic residues" evidence="6">
    <location>
        <begin position="955"/>
        <end position="975"/>
    </location>
</feature>
<dbReference type="PANTHER" id="PTHR21422">
    <property type="entry name" value="RAB3 GTPASE-ACTIVATING PROTEIN CATALYTIC SUBUNIT"/>
    <property type="match status" value="1"/>
</dbReference>
<dbReference type="GO" id="GO:0005737">
    <property type="term" value="C:cytoplasm"/>
    <property type="evidence" value="ECO:0007669"/>
    <property type="project" value="UniProtKB-SubCell"/>
</dbReference>
<dbReference type="OrthoDB" id="17346at2759"/>
<dbReference type="AlphaFoldDB" id="A0A0N1HRU4"/>
<comment type="caution">
    <text evidence="8">The sequence shown here is derived from an EMBL/GenBank/DDBJ whole genome shotgun (WGS) entry which is preliminary data.</text>
</comment>
<evidence type="ECO:0000313" key="8">
    <source>
        <dbReference type="EMBL" id="KPI83123.1"/>
    </source>
</evidence>
<dbReference type="VEuPathDB" id="TriTrypDB:Lsey_0434_0040"/>
<accession>A0A0N1HRU4</accession>
<dbReference type="PANTHER" id="PTHR21422:SF9">
    <property type="entry name" value="RAB3 GTPASE-ACTIVATING PROTEIN CATALYTIC SUBUNIT"/>
    <property type="match status" value="1"/>
</dbReference>
<evidence type="ECO:0000256" key="6">
    <source>
        <dbReference type="SAM" id="MobiDB-lite"/>
    </source>
</evidence>
<feature type="compositionally biased region" description="Basic and acidic residues" evidence="6">
    <location>
        <begin position="617"/>
        <end position="638"/>
    </location>
</feature>
<feature type="region of interest" description="Disordered" evidence="6">
    <location>
        <begin position="945"/>
        <end position="976"/>
    </location>
</feature>
<evidence type="ECO:0000256" key="4">
    <source>
        <dbReference type="ARBA" id="ARBA00022468"/>
    </source>
</evidence>
<evidence type="ECO:0000256" key="1">
    <source>
        <dbReference type="ARBA" id="ARBA00004496"/>
    </source>
</evidence>
<name>A0A0N1HRU4_LEPSE</name>
<feature type="compositionally biased region" description="Low complexity" evidence="6">
    <location>
        <begin position="945"/>
        <end position="954"/>
    </location>
</feature>
<gene>
    <name evidence="8" type="ORF">ABL78_7855</name>
</gene>
<dbReference type="OMA" id="RLTCMAE"/>
<dbReference type="InterPro" id="IPR045700">
    <property type="entry name" value="Rab3GAP1"/>
</dbReference>
<keyword evidence="5" id="KW-0963">Cytoplasm</keyword>
<evidence type="ECO:0000256" key="3">
    <source>
        <dbReference type="ARBA" id="ARBA00015817"/>
    </source>
</evidence>
<keyword evidence="9" id="KW-1185">Reference proteome</keyword>
<comment type="similarity">
    <text evidence="2">Belongs to the Rab3-GAP catalytic subunit family.</text>
</comment>
<feature type="region of interest" description="Disordered" evidence="6">
    <location>
        <begin position="518"/>
        <end position="580"/>
    </location>
</feature>
<feature type="domain" description="Rab3GAP catalytic subunit conserved" evidence="7">
    <location>
        <begin position="854"/>
        <end position="1013"/>
    </location>
</feature>
<keyword evidence="4" id="KW-0343">GTPase activation</keyword>
<feature type="compositionally biased region" description="Basic and acidic residues" evidence="6">
    <location>
        <begin position="682"/>
        <end position="701"/>
    </location>
</feature>
<comment type="subcellular location">
    <subcellularLocation>
        <location evidence="1">Cytoplasm</location>
    </subcellularLocation>
</comment>
<sequence length="1261" mass="137872">MDSSSAAVEELPLLIQDYSCANSFEEHVRMIEKYLASLFDCEPLLQSFLVGQTNALKPTRSSPSLMLSRDQGKPCSIAPASGGGGSDLGVVDDGTSSSSLSLVSLLDDNAHSGETALSNVFSQTMTLYAPPSAPNSGESAPLDLELSIAVEVHVRDAGHPITQQYCLPLFFLIRKVAASASYRESETNYLLSLLSTAVQQVLRQQRNRAVLRIGAMTMPPPHPTRWARSAAETLSSPFSFPDGCAPCFSPAGDSYKQSFVGVAPPTPTVGGSLPPSLSSSFPEMSTAEWNLLHQRTFTTRFLSDAFAHPPERCRSLSDFIDVFQLHVGQHSRIRSDDFEGICVSMWEEYALPIPWKFNPRGPPPHEDAVASAAQNFKSNSATGAVRHEVSPSAAASAVTWQEVLERENTYTRLLCGAFTHPFGTRAPPLKHVLFHFQWNQLHDVEAHASSGRSSHLSPFHFATMSSPSAPLSNAVQAAQRKRCITARAIVRDEHMEGSESQHLRELVENYLDLLASRAAHSPAPSASSRPLKGKQVEDSDTGGVRGDRDPERSLQSPLTRSGRQRESGDNGSESEDTECDGAVRPQLHELAAHITEWNGANVRLQASLLRRFATPSPEDRNEKDSPENDGHDDGREGQTRAGVMAAAARRSGTEVTRRLRSLWGEWETHRQLFPIKSSSAEGNRDSRGPAREEGPSGEQKRLYLGSGRRTTASTSERDLRADYFPESFVSRFAYTCATQVSHAEDVLVLWRLCLDRLRALLLGPSRNSSTTTPTSEVDQRKSWQRLLDCLALPRTDPPVDLSQPLLCQKLQLLRFALYSLLHPSENTYASFNVDTDAVCETPNEAAREEPSTPAVLHLITNGEVLVAPAPLPTPPTTADLVLQHAMELNTLGAVAVEGATTAWLQRNALYNDMCLFLYVNKAQEGRVVRFADFVHWHSPRDFVSPAVSDSADSATHSDDHYLSDRMKGQPGDGRRSSHVWWSLWSRAVPRSREEILHTLFQFHEEATRVLDWLASLPEATLLLEVCNACVANALHQSLCHRFLLGDINVRDSGACGGHAWAGGASSSSSSSVPASPRLRPLHHYVQIKCTSLTKDLEAASAILSSRAGLAAGGANSNGPPPQGPSVMEVMELEMLRTFMANALREVGDIEASLCTAVAVHYLLGFTTDAEVAATVRALCAPLASTQTLQMRTVTVSNAAWAACFARQFLQPESRVVRERVVRLTCMAERPLNTCGCFQQLVVHQDATHTMRMALVLTKEVL</sequence>
<feature type="region of interest" description="Disordered" evidence="6">
    <location>
        <begin position="612"/>
        <end position="654"/>
    </location>
</feature>
<organism evidence="8 9">
    <name type="scientific">Leptomonas seymouri</name>
    <dbReference type="NCBI Taxonomy" id="5684"/>
    <lineage>
        <taxon>Eukaryota</taxon>
        <taxon>Discoba</taxon>
        <taxon>Euglenozoa</taxon>
        <taxon>Kinetoplastea</taxon>
        <taxon>Metakinetoplastina</taxon>
        <taxon>Trypanosomatida</taxon>
        <taxon>Trypanosomatidae</taxon>
        <taxon>Leishmaniinae</taxon>
        <taxon>Leptomonas</taxon>
    </lineage>
</organism>
<dbReference type="EMBL" id="LJSK01000434">
    <property type="protein sequence ID" value="KPI83123.1"/>
    <property type="molecule type" value="Genomic_DNA"/>
</dbReference>
<dbReference type="Pfam" id="PF13890">
    <property type="entry name" value="Rab3-GTPase_cat"/>
    <property type="match status" value="1"/>
</dbReference>
<feature type="region of interest" description="Disordered" evidence="6">
    <location>
        <begin position="674"/>
        <end position="715"/>
    </location>
</feature>
<dbReference type="Proteomes" id="UP000038009">
    <property type="component" value="Unassembled WGS sequence"/>
</dbReference>
<evidence type="ECO:0000256" key="5">
    <source>
        <dbReference type="ARBA" id="ARBA00022490"/>
    </source>
</evidence>
<proteinExistence type="inferred from homology"/>
<evidence type="ECO:0000313" key="9">
    <source>
        <dbReference type="Proteomes" id="UP000038009"/>
    </source>
</evidence>
<evidence type="ECO:0000256" key="2">
    <source>
        <dbReference type="ARBA" id="ARBA00008856"/>
    </source>
</evidence>